<dbReference type="Pfam" id="PF02779">
    <property type="entry name" value="Transket_pyr"/>
    <property type="match status" value="1"/>
</dbReference>
<organism evidence="17 18">
    <name type="scientific">Rhinopithecus roxellana</name>
    <name type="common">Golden snub-nosed monkey</name>
    <name type="synonym">Pygathrix roxellana</name>
    <dbReference type="NCBI Taxonomy" id="61622"/>
    <lineage>
        <taxon>Eukaryota</taxon>
        <taxon>Metazoa</taxon>
        <taxon>Chordata</taxon>
        <taxon>Craniata</taxon>
        <taxon>Vertebrata</taxon>
        <taxon>Euteleostomi</taxon>
        <taxon>Mammalia</taxon>
        <taxon>Eutheria</taxon>
        <taxon>Euarchontoglires</taxon>
        <taxon>Primates</taxon>
        <taxon>Haplorrhini</taxon>
        <taxon>Catarrhini</taxon>
        <taxon>Cercopithecidae</taxon>
        <taxon>Colobinae</taxon>
        <taxon>Rhinopithecus</taxon>
    </lineage>
</organism>
<dbReference type="PANTHER" id="PTHR23152:SF4">
    <property type="entry name" value="2-OXOADIPATE DEHYDROGENASE COMPLEX COMPONENT E1"/>
    <property type="match status" value="1"/>
</dbReference>
<evidence type="ECO:0000256" key="5">
    <source>
        <dbReference type="ARBA" id="ARBA00023002"/>
    </source>
</evidence>
<dbReference type="Pfam" id="PF00676">
    <property type="entry name" value="E1_dh"/>
    <property type="match status" value="1"/>
</dbReference>
<dbReference type="SMART" id="SM00861">
    <property type="entry name" value="Transket_pyr"/>
    <property type="match status" value="1"/>
</dbReference>
<evidence type="ECO:0000256" key="10">
    <source>
        <dbReference type="ARBA" id="ARBA00042094"/>
    </source>
</evidence>
<dbReference type="Ensembl" id="ENSRROT00000028134.1">
    <property type="protein sequence ID" value="ENSRROP00000006372.1"/>
    <property type="gene ID" value="ENSRROG00000025116.1"/>
</dbReference>
<evidence type="ECO:0000256" key="7">
    <source>
        <dbReference type="ARBA" id="ARBA00023128"/>
    </source>
</evidence>
<feature type="domain" description="Transketolase-like pyrimidine-binding" evidence="16">
    <location>
        <begin position="504"/>
        <end position="707"/>
    </location>
</feature>
<protein>
    <recommendedName>
        <fullName evidence="8">2-oxoadipate dehydrogenase complex component E1</fullName>
    </recommendedName>
    <alternativeName>
        <fullName evidence="9">2-oxoadipate dehydrogenase, mitochondrial</fullName>
    </alternativeName>
    <alternativeName>
        <fullName evidence="12">Alpha-ketoadipate dehydrogenase</fullName>
    </alternativeName>
    <alternativeName>
        <fullName evidence="10">Dehydrogenase E1 and transketolase domain-containing protein 1</fullName>
    </alternativeName>
    <alternativeName>
        <fullName evidence="11">Probable 2-oxoglutarate dehydrogenase E1 component DHKTD1, mitochondrial</fullName>
    </alternativeName>
</protein>
<dbReference type="InterPro" id="IPR029061">
    <property type="entry name" value="THDP-binding"/>
</dbReference>
<evidence type="ECO:0000256" key="8">
    <source>
        <dbReference type="ARBA" id="ARBA00040865"/>
    </source>
</evidence>
<evidence type="ECO:0000256" key="15">
    <source>
        <dbReference type="SAM" id="MobiDB-lite"/>
    </source>
</evidence>
<dbReference type="NCBIfam" id="NF006914">
    <property type="entry name" value="PRK09404.1"/>
    <property type="match status" value="1"/>
</dbReference>
<evidence type="ECO:0000256" key="6">
    <source>
        <dbReference type="ARBA" id="ARBA00023052"/>
    </source>
</evidence>
<dbReference type="Pfam" id="PF16870">
    <property type="entry name" value="OxoGdeHyase_C"/>
    <property type="match status" value="1"/>
</dbReference>
<keyword evidence="6" id="KW-0786">Thiamine pyrophosphate</keyword>
<keyword evidence="4" id="KW-0809">Transit peptide</keyword>
<dbReference type="FunFam" id="1.10.287.1150:FF:000005">
    <property type="entry name" value="probable 2-oxoglutarate dehydrogenase E1 component DHKTD1, mitochondrial"/>
    <property type="match status" value="1"/>
</dbReference>
<dbReference type="InterPro" id="IPR005475">
    <property type="entry name" value="Transketolase-like_Pyr-bd"/>
</dbReference>
<comment type="cofactor">
    <cofactor evidence="1">
        <name>thiamine diphosphate</name>
        <dbReference type="ChEBI" id="CHEBI:58937"/>
    </cofactor>
</comment>
<comment type="function">
    <text evidence="13">2-oxoadipate dehydrogenase (E1a) component of the 2-oxoadipate dehydrogenase complex (OADHC). Participates in the first step, rate limiting for the overall conversion of 2-oxoadipate (alpha-ketoadipate) to glutaryl-CoA and CO(2) catalyzed by the whole OADHC. Catalyzes the irreversible decarboxylation of 2-oxoadipate via the thiamine diphosphate (ThDP) cofactor and subsequent transfer of the decarboxylated acyl intermediate on an oxidized dihydrolipoyl group that is covalently amidated to the E2 enzyme (dihydrolipoyllysine-residue succinyltransferase or DLST). Can catalyze the decarboxylation of 2-oxoglutarate in vitro, but at a much lower rate than 2-oxoadipate. Responsible for the last step of L-lysine, L-hydroxylysine and L-tryptophan catabolism with the common product being 2-oxoadipate.</text>
</comment>
<name>A0A2K6NQ17_RHIRO</name>
<dbReference type="Gene3D" id="1.10.287.1150">
    <property type="entry name" value="TPP helical domain"/>
    <property type="match status" value="1"/>
</dbReference>
<dbReference type="SUPFAM" id="SSF52518">
    <property type="entry name" value="Thiamin diphosphate-binding fold (THDP-binding)"/>
    <property type="match status" value="2"/>
</dbReference>
<keyword evidence="7" id="KW-0496">Mitochondrion</keyword>
<keyword evidence="18" id="KW-1185">Reference proteome</keyword>
<accession>A0A2K6NQ17</accession>
<evidence type="ECO:0000313" key="18">
    <source>
        <dbReference type="Proteomes" id="UP000233200"/>
    </source>
</evidence>
<evidence type="ECO:0000256" key="11">
    <source>
        <dbReference type="ARBA" id="ARBA00042537"/>
    </source>
</evidence>
<dbReference type="Gene3D" id="3.40.50.11610">
    <property type="entry name" value="Multifunctional 2-oxoglutarate metabolism enzyme, C-terminal domain"/>
    <property type="match status" value="1"/>
</dbReference>
<evidence type="ECO:0000256" key="1">
    <source>
        <dbReference type="ARBA" id="ARBA00001964"/>
    </source>
</evidence>
<comment type="catalytic activity">
    <reaction evidence="14">
        <text>N(6)-[(R)-lipoyl]-L-lysyl-[protein] + 2-oxoadipate + H(+) = N(6)-[(R)-S(8)-glutaryldihydrolipoyl]-L-lysyl-[protein] + CO2</text>
        <dbReference type="Rhea" id="RHEA:69576"/>
        <dbReference type="Rhea" id="RHEA-COMP:10474"/>
        <dbReference type="Rhea" id="RHEA-COMP:20093"/>
        <dbReference type="ChEBI" id="CHEBI:15378"/>
        <dbReference type="ChEBI" id="CHEBI:16526"/>
        <dbReference type="ChEBI" id="CHEBI:57499"/>
        <dbReference type="ChEBI" id="CHEBI:83099"/>
        <dbReference type="ChEBI" id="CHEBI:184385"/>
    </reaction>
    <physiologicalReaction direction="left-to-right" evidence="14">
        <dbReference type="Rhea" id="RHEA:69577"/>
    </physiologicalReaction>
</comment>
<keyword evidence="5" id="KW-0560">Oxidoreductase</keyword>
<gene>
    <name evidence="17" type="primary">DHTKD1</name>
</gene>
<evidence type="ECO:0000256" key="2">
    <source>
        <dbReference type="ARBA" id="ARBA00004173"/>
    </source>
</evidence>
<evidence type="ECO:0000313" key="17">
    <source>
        <dbReference type="Ensembl" id="ENSRROP00000006372.1"/>
    </source>
</evidence>
<dbReference type="InterPro" id="IPR001017">
    <property type="entry name" value="DH_E1"/>
</dbReference>
<comment type="subcellular location">
    <subcellularLocation>
        <location evidence="2">Mitochondrion</location>
    </subcellularLocation>
</comment>
<evidence type="ECO:0000256" key="13">
    <source>
        <dbReference type="ARBA" id="ARBA00045379"/>
    </source>
</evidence>
<dbReference type="InterPro" id="IPR031717">
    <property type="entry name" value="ODO-1/KGD_C"/>
</dbReference>
<evidence type="ECO:0000256" key="12">
    <source>
        <dbReference type="ARBA" id="ARBA00042817"/>
    </source>
</evidence>
<dbReference type="GeneTree" id="ENSGT00950000183125"/>
<sequence length="824" mass="92604">MASATVAAARRGLGRAPPLIWRGYQTERGVYGYRPRKPESREPRGALERPPVDHGLARLVTVYREHGHKAAKINPLFTGQALLENVPEIQALVQTLQGPFHTAGLLNMGKEEASLEEVLVYLNQIYCGQISIETSQLQSQEEKDWFARRFEELQKETFTTEERKHLSKLMLESQLMFRKMQGLSEFPETFSATGDVLSHLTSSVDLDFGAHHPLHVTMLPNPSHLEAVNPVAVGKTRGRQQSRQDGDYSPDNSAQPGDRVICLQVHGDASFCGQGIAPETFTLSNLPHFRIGGSVHLIVNNQLGYTTPAERGRSSLYCSDIGKLVGCAIIHVNGDSPEEVVRATRLAFEYQRQFRKDVIIDLLCYRQWGHNELDEPFFTNPIMYKIIRARKSIPDTYAEHLIASGLMTQEEVSEIKSSYYAKLNDHLNNMAHYSPPALNLQAHWQGLAQPEARITTWSTGVPLDLLQFVGVKSVEVPRELQMHSHLLKTHVQSRMEKMMDGTKLDWATAEALALGSLLAQGFNVRLSGQDVGRGTFSQRHAMVVCQETDDTYIPLNHMDPNQKGFLEVSNSPLSEEAVLGFEYGMSIESPKLLPLWEAQFGDFFNGAQIIFDTFISGGEAKWLLQSGIVILLPHGYDGAGPDHSSCRIERFLQMCDSAEEGVDGDTVNMFVVHPTTPAQYFHLLRRQMVRNFRKPLIVASPKMLLRLPAAVSTLQEMAPGTTFNPVIGDSSVDPEKVKTLVFCSGKHYYSLLKQRESLGPKRHDFAIIRVEELCPFPLDSLQQEMSKYKHVKDHIWSQEEPQNMGPWSFVSPRFEKQLACKSNF</sequence>
<reference evidence="17" key="1">
    <citation type="submission" date="2025-08" db="UniProtKB">
        <authorList>
            <consortium name="Ensembl"/>
        </authorList>
    </citation>
    <scope>IDENTIFICATION</scope>
</reference>
<dbReference type="GO" id="GO:0005759">
    <property type="term" value="C:mitochondrial matrix"/>
    <property type="evidence" value="ECO:0007669"/>
    <property type="project" value="UniProtKB-ARBA"/>
</dbReference>
<dbReference type="InterPro" id="IPR011603">
    <property type="entry name" value="2oxoglutarate_DH_E1"/>
</dbReference>
<proteinExistence type="inferred from homology"/>
<dbReference type="PIRSF" id="PIRSF000157">
    <property type="entry name" value="Oxoglu_dh_E1"/>
    <property type="match status" value="1"/>
</dbReference>
<dbReference type="GO" id="GO:0030976">
    <property type="term" value="F:thiamine pyrophosphate binding"/>
    <property type="evidence" value="ECO:0007669"/>
    <property type="project" value="InterPro"/>
</dbReference>
<evidence type="ECO:0000259" key="16">
    <source>
        <dbReference type="SMART" id="SM00861"/>
    </source>
</evidence>
<evidence type="ECO:0000256" key="3">
    <source>
        <dbReference type="ARBA" id="ARBA00006936"/>
    </source>
</evidence>
<dbReference type="Gene3D" id="3.40.50.970">
    <property type="match status" value="1"/>
</dbReference>
<evidence type="ECO:0000256" key="14">
    <source>
        <dbReference type="ARBA" id="ARBA00051440"/>
    </source>
</evidence>
<reference evidence="17" key="2">
    <citation type="submission" date="2025-09" db="UniProtKB">
        <authorList>
            <consortium name="Ensembl"/>
        </authorList>
    </citation>
    <scope>IDENTIFICATION</scope>
</reference>
<dbReference type="Gene3D" id="3.40.50.12470">
    <property type="match status" value="1"/>
</dbReference>
<dbReference type="PANTHER" id="PTHR23152">
    <property type="entry name" value="2-OXOGLUTARATE DEHYDROGENASE"/>
    <property type="match status" value="1"/>
</dbReference>
<dbReference type="GO" id="GO:0016624">
    <property type="term" value="F:oxidoreductase activity, acting on the aldehyde or oxo group of donors, disulfide as acceptor"/>
    <property type="evidence" value="ECO:0007669"/>
    <property type="project" value="InterPro"/>
</dbReference>
<dbReference type="AlphaFoldDB" id="A0A2K6NQ17"/>
<feature type="region of interest" description="Disordered" evidence="15">
    <location>
        <begin position="234"/>
        <end position="255"/>
    </location>
</feature>
<evidence type="ECO:0000256" key="9">
    <source>
        <dbReference type="ARBA" id="ARBA00041619"/>
    </source>
</evidence>
<evidence type="ECO:0000256" key="4">
    <source>
        <dbReference type="ARBA" id="ARBA00022946"/>
    </source>
</evidence>
<comment type="similarity">
    <text evidence="3">Belongs to the alpha-ketoglutarate dehydrogenase family.</text>
</comment>
<dbReference type="InterPro" id="IPR042179">
    <property type="entry name" value="KGD_C_sf"/>
</dbReference>
<dbReference type="Proteomes" id="UP000233200">
    <property type="component" value="Unplaced"/>
</dbReference>